<accession>A0AAD5QIM8</accession>
<dbReference type="PANTHER" id="PTHR21516:SF4">
    <property type="entry name" value="AAA_LID_7 DOMAIN-CONTAINING PROTEIN-RELATED"/>
    <property type="match status" value="1"/>
</dbReference>
<name>A0AAD5QIM8_PARTN</name>
<reference evidence="1" key="1">
    <citation type="submission" date="2021-06" db="EMBL/GenBank/DDBJ databases">
        <title>Parelaphostrongylus tenuis whole genome reference sequence.</title>
        <authorList>
            <person name="Garwood T.J."/>
            <person name="Larsen P.A."/>
            <person name="Fountain-Jones N.M."/>
            <person name="Garbe J.R."/>
            <person name="Macchietto M.G."/>
            <person name="Kania S.A."/>
            <person name="Gerhold R.W."/>
            <person name="Richards J.E."/>
            <person name="Wolf T.M."/>
        </authorList>
    </citation>
    <scope>NUCLEOTIDE SEQUENCE</scope>
    <source>
        <strain evidence="1">MNPRO001-30</strain>
        <tissue evidence="1">Meninges</tissue>
    </source>
</reference>
<dbReference type="AlphaFoldDB" id="A0AAD5QIM8"/>
<proteinExistence type="predicted"/>
<evidence type="ECO:0000313" key="2">
    <source>
        <dbReference type="Proteomes" id="UP001196413"/>
    </source>
</evidence>
<comment type="caution">
    <text evidence="1">The sequence shown here is derived from an EMBL/GenBank/DDBJ whole genome shotgun (WGS) entry which is preliminary data.</text>
</comment>
<sequence length="346" mass="40140">MELGLIVKRRQDVFVIYCKSGDYRLSTFECPSEYEVGKWIVVSLAGDKIESHGLLDAHDLPPVRIVAGRAEVLTSGYIYGKYFESKDFQLVPILCQSVECSELVQKKVHVWVRRLTSGERYFHQGKKWGVCEIANNNRPSQHHPQYSAAVDQRREPHLIRESERDPLETVKREEFVSVVPKTFDREKRQRVTALAMVALFNERKQRYIVWLLEYHVEAVFHTNRDLRLGHFFQGRFSVGGSSKNKCYNYIQEIPRVIEGHLDEVTNELEFYIDVVHVNKVNGACYEVYHRCFGYVQDSLNLLKPVDSETIVPVAVKRNLSAAEYGELVWQISKVGRNLPMCFHQNS</sequence>
<dbReference type="PANTHER" id="PTHR21516">
    <property type="entry name" value="AAA_LID_7 DOMAIN-CONTAINING PROTEIN-RELATED-RELATED"/>
    <property type="match status" value="1"/>
</dbReference>
<gene>
    <name evidence="1" type="ORF">KIN20_003492</name>
</gene>
<keyword evidence="2" id="KW-1185">Reference proteome</keyword>
<dbReference type="Pfam" id="PF03312">
    <property type="entry name" value="DUF272"/>
    <property type="match status" value="1"/>
</dbReference>
<protein>
    <submittedName>
        <fullName evidence="1">Uncharacterized protein</fullName>
    </submittedName>
</protein>
<organism evidence="1 2">
    <name type="scientific">Parelaphostrongylus tenuis</name>
    <name type="common">Meningeal worm</name>
    <dbReference type="NCBI Taxonomy" id="148309"/>
    <lineage>
        <taxon>Eukaryota</taxon>
        <taxon>Metazoa</taxon>
        <taxon>Ecdysozoa</taxon>
        <taxon>Nematoda</taxon>
        <taxon>Chromadorea</taxon>
        <taxon>Rhabditida</taxon>
        <taxon>Rhabditina</taxon>
        <taxon>Rhabditomorpha</taxon>
        <taxon>Strongyloidea</taxon>
        <taxon>Metastrongylidae</taxon>
        <taxon>Parelaphostrongylus</taxon>
    </lineage>
</organism>
<dbReference type="Proteomes" id="UP001196413">
    <property type="component" value="Unassembled WGS sequence"/>
</dbReference>
<dbReference type="EMBL" id="JAHQIW010000454">
    <property type="protein sequence ID" value="KAJ1348236.1"/>
    <property type="molecule type" value="Genomic_DNA"/>
</dbReference>
<dbReference type="EMBL" id="JAHQIW010000454">
    <property type="protein sequence ID" value="KAJ1348235.1"/>
    <property type="molecule type" value="Genomic_DNA"/>
</dbReference>
<evidence type="ECO:0000313" key="1">
    <source>
        <dbReference type="EMBL" id="KAJ1348236.1"/>
    </source>
</evidence>
<dbReference type="InterPro" id="IPR004987">
    <property type="entry name" value="DUF272"/>
</dbReference>